<dbReference type="Gene3D" id="3.40.630.30">
    <property type="match status" value="1"/>
</dbReference>
<evidence type="ECO:0000259" key="1">
    <source>
        <dbReference type="PROSITE" id="PS51186"/>
    </source>
</evidence>
<dbReference type="RefSeq" id="WP_262600757.1">
    <property type="nucleotide sequence ID" value="NZ_CP103300.1"/>
</dbReference>
<dbReference type="InterPro" id="IPR016181">
    <property type="entry name" value="Acyl_CoA_acyltransferase"/>
</dbReference>
<evidence type="ECO:0000313" key="2">
    <source>
        <dbReference type="EMBL" id="UYM17983.1"/>
    </source>
</evidence>
<dbReference type="Proteomes" id="UP001163255">
    <property type="component" value="Chromosome"/>
</dbReference>
<keyword evidence="3" id="KW-1185">Reference proteome</keyword>
<dbReference type="InterPro" id="IPR000182">
    <property type="entry name" value="GNAT_dom"/>
</dbReference>
<organism evidence="2 3">
    <name type="scientific">Endozoicomonas euniceicola</name>
    <dbReference type="NCBI Taxonomy" id="1234143"/>
    <lineage>
        <taxon>Bacteria</taxon>
        <taxon>Pseudomonadati</taxon>
        <taxon>Pseudomonadota</taxon>
        <taxon>Gammaproteobacteria</taxon>
        <taxon>Oceanospirillales</taxon>
        <taxon>Endozoicomonadaceae</taxon>
        <taxon>Endozoicomonas</taxon>
    </lineage>
</organism>
<gene>
    <name evidence="2" type="ORF">NX720_08790</name>
</gene>
<name>A0ABY6H193_9GAMM</name>
<evidence type="ECO:0000313" key="3">
    <source>
        <dbReference type="Proteomes" id="UP001163255"/>
    </source>
</evidence>
<dbReference type="EMBL" id="CP103300">
    <property type="protein sequence ID" value="UYM17983.1"/>
    <property type="molecule type" value="Genomic_DNA"/>
</dbReference>
<dbReference type="SUPFAM" id="SSF55729">
    <property type="entry name" value="Acyl-CoA N-acyltransferases (Nat)"/>
    <property type="match status" value="1"/>
</dbReference>
<accession>A0ABY6H193</accession>
<protein>
    <recommendedName>
        <fullName evidence="1">N-acetyltransferase domain-containing protein</fullName>
    </recommendedName>
</protein>
<reference evidence="2" key="1">
    <citation type="submission" date="2022-10" db="EMBL/GenBank/DDBJ databases">
        <title>Completed Genome Sequence of two octocoral isolated bacterium, Endozoicomonas euniceicola EF212T and Endozoicomonas gorgoniicola PS125T.</title>
        <authorList>
            <person name="Chiou Y.-J."/>
            <person name="Chen Y.-H."/>
        </authorList>
    </citation>
    <scope>NUCLEOTIDE SEQUENCE</scope>
    <source>
        <strain evidence="2">EF212</strain>
    </source>
</reference>
<proteinExistence type="predicted"/>
<dbReference type="PROSITE" id="PS51186">
    <property type="entry name" value="GNAT"/>
    <property type="match status" value="1"/>
</dbReference>
<feature type="domain" description="N-acetyltransferase" evidence="1">
    <location>
        <begin position="9"/>
        <end position="156"/>
    </location>
</feature>
<sequence>MSAPALPKAKVRAATAEDFDAVYPLLQELNSTRFTREIWQRLFTNLWQQEDWCPGYVLDNGEAVVGFLGGLNSTTVLDGEAHAVCNLTAWIVNDDYRSNSIMLLMPFLKRKNTSLTSLTSSPEAYKVYKKLGFKDVETGCRIIYPLPSFSRKYNVLSAKDEVLGGLSEKEKKVFADHEALDVKQVVISDGQEHCYLLMTRRLGRGHIQMISNVELFRKAVGATCGSICKRIDVKSLQVDERFLGGQKILLSRRKVFSQPKQVRGKLSALQVNGAYSELSILATP</sequence>